<dbReference type="AlphaFoldDB" id="A0A1X7UHW5"/>
<feature type="domain" description="Death" evidence="4">
    <location>
        <begin position="994"/>
        <end position="1071"/>
    </location>
</feature>
<dbReference type="InterPro" id="IPR000488">
    <property type="entry name" value="Death_dom"/>
</dbReference>
<dbReference type="InterPro" id="IPR050663">
    <property type="entry name" value="Ankyrin-SOCS_Box"/>
</dbReference>
<dbReference type="PANTHER" id="PTHR24193:SF121">
    <property type="entry name" value="ADA2A-CONTAINING COMPLEX COMPONENT 3, ISOFORM D"/>
    <property type="match status" value="1"/>
</dbReference>
<sequence>MSVTWLFMQGSNNKTHDEDSIRSSVLPSVEDLKSLRAEFTIKVAPWDEYVSIKANLLHLSSRNGWLGVTEDLITKYCFDPETRDSKGHTCLHYAALGNHVDIVRYLTTVCHCIPIAANDNGTNVLHFAATYGSLDVIKHLFDHCHVDPMVTDLVGKTCLHYAIKHIDLVKYLIAEREINPMITDKDENTVLHCAAMNQSLDVMKYLINDHNCDIMATNRFGKTIFDFAIKHIDVMKYLITECGCDPMATNTVGRTILHRASMHVDTVMHLITECGCDPMATDARNNTTLHYAAKEGSPDVLKYLINECNCDLMAVNKDGRTALHMAVIGDNINAIECLLSTGKYDPLTDEDKHGKTSLQLAKEKHQNILPLFTKFDQIKTSNTIDSYVNILLLGNSGAGKSTLDRVISTTAAHSTVLGSFRNTKGVKPCTVGIVPTKLQHKTLGNVVLYDFAGHSNYYPSHSAVTENLLQNSGTVILIVVNITDKDAVKHLCHWLTVVKRELLNSLDKCHVIVVASHADEINDPVEHKIKGEELLEVIGKEMGNAGSVFLDCRKLGGSSVEAFLNKVSSACEFVRSKMDRKTSLHCHVMYSLLINGRTKNVLTLNDVMFVAKNSSNYFLPEKREEFLSVLRSLDSAGLISLVESNDKVWVVDRGVLLADVNGTLFAPNTFKEHIDISSDTGIISVSCLSEAFPNYDPEMLICFLEKIELCHILNSSCLHKTNLQPLNVRRNEEGEERFLFLPSLLHSKRPTEMNSQVYQFGWCLQCTKRNDTFPLRYFHILSLHIAHKLSLSSSDDDDDDGPDQKATFWDTGLHWFNGNGVGVLIEIVDKSRCVLVLMSCEDGCNDNMVHLRRDVIGDITRLCRERCPSLEVGEFLIDPENLTYPMTCPRQRITYSIQSVLSSVAEGRSFLLSAKRRPKLKRLLTDELADIDNISILGGRSFKEVSFDSTASGSVDHADELPDIGPRTPHVLGIKDLGDVNTELILIQDLSCSKWYEFGLELGLHESRLREIEEKYGGELENCFNECMSAWLNEEDNVNEKEGGGPCWLALVSGLNRIGEHFIATNIQRKHCRHYADPWL</sequence>
<dbReference type="PROSITE" id="PS50017">
    <property type="entry name" value="DEATH_DOMAIN"/>
    <property type="match status" value="1"/>
</dbReference>
<dbReference type="PANTHER" id="PTHR24193">
    <property type="entry name" value="ANKYRIN REPEAT PROTEIN"/>
    <property type="match status" value="1"/>
</dbReference>
<dbReference type="Proteomes" id="UP000007879">
    <property type="component" value="Unassembled WGS sequence"/>
</dbReference>
<evidence type="ECO:0000256" key="2">
    <source>
        <dbReference type="ARBA" id="ARBA00023043"/>
    </source>
</evidence>
<evidence type="ECO:0000313" key="5">
    <source>
        <dbReference type="EnsemblMetazoa" id="Aqu2.1.27061_001"/>
    </source>
</evidence>
<feature type="repeat" description="ANK" evidence="3">
    <location>
        <begin position="318"/>
        <end position="350"/>
    </location>
</feature>
<feature type="repeat" description="ANK" evidence="3">
    <location>
        <begin position="86"/>
        <end position="106"/>
    </location>
</feature>
<gene>
    <name evidence="5" type="primary">109583351</name>
</gene>
<dbReference type="GO" id="GO:0007165">
    <property type="term" value="P:signal transduction"/>
    <property type="evidence" value="ECO:0007669"/>
    <property type="project" value="InterPro"/>
</dbReference>
<dbReference type="SUPFAM" id="SSF47986">
    <property type="entry name" value="DEATH domain"/>
    <property type="match status" value="1"/>
</dbReference>
<dbReference type="SMART" id="SM00248">
    <property type="entry name" value="ANK"/>
    <property type="match status" value="8"/>
</dbReference>
<dbReference type="EnsemblMetazoa" id="Aqu2.1.27061_001">
    <property type="protein sequence ID" value="Aqu2.1.27061_001"/>
    <property type="gene ID" value="Aqu2.1.27061"/>
</dbReference>
<keyword evidence="1" id="KW-0677">Repeat</keyword>
<dbReference type="InterPro" id="IPR002110">
    <property type="entry name" value="Ankyrin_rpt"/>
</dbReference>
<dbReference type="GO" id="GO:0045944">
    <property type="term" value="P:positive regulation of transcription by RNA polymerase II"/>
    <property type="evidence" value="ECO:0007669"/>
    <property type="project" value="TreeGrafter"/>
</dbReference>
<dbReference type="InterPro" id="IPR036770">
    <property type="entry name" value="Ankyrin_rpt-contain_sf"/>
</dbReference>
<keyword evidence="6" id="KW-1185">Reference proteome</keyword>
<reference evidence="6" key="1">
    <citation type="journal article" date="2010" name="Nature">
        <title>The Amphimedon queenslandica genome and the evolution of animal complexity.</title>
        <authorList>
            <person name="Srivastava M."/>
            <person name="Simakov O."/>
            <person name="Chapman J."/>
            <person name="Fahey B."/>
            <person name="Gauthier M.E."/>
            <person name="Mitros T."/>
            <person name="Richards G.S."/>
            <person name="Conaco C."/>
            <person name="Dacre M."/>
            <person name="Hellsten U."/>
            <person name="Larroux C."/>
            <person name="Putnam N.H."/>
            <person name="Stanke M."/>
            <person name="Adamska M."/>
            <person name="Darling A."/>
            <person name="Degnan S.M."/>
            <person name="Oakley T.H."/>
            <person name="Plachetzki D.C."/>
            <person name="Zhai Y."/>
            <person name="Adamski M."/>
            <person name="Calcino A."/>
            <person name="Cummins S.F."/>
            <person name="Goodstein D.M."/>
            <person name="Harris C."/>
            <person name="Jackson D.J."/>
            <person name="Leys S.P."/>
            <person name="Shu S."/>
            <person name="Woodcroft B.J."/>
            <person name="Vervoort M."/>
            <person name="Kosik K.S."/>
            <person name="Manning G."/>
            <person name="Degnan B.M."/>
            <person name="Rokhsar D.S."/>
        </authorList>
    </citation>
    <scope>NUCLEOTIDE SEQUENCE [LARGE SCALE GENOMIC DNA]</scope>
</reference>
<dbReference type="InterPro" id="IPR011029">
    <property type="entry name" value="DEATH-like_dom_sf"/>
</dbReference>
<evidence type="ECO:0000256" key="3">
    <source>
        <dbReference type="PROSITE-ProRule" id="PRU00023"/>
    </source>
</evidence>
<dbReference type="OrthoDB" id="7791519at2759"/>
<evidence type="ECO:0000313" key="6">
    <source>
        <dbReference type="Proteomes" id="UP000007879"/>
    </source>
</evidence>
<dbReference type="PROSITE" id="PS50088">
    <property type="entry name" value="ANK_REPEAT"/>
    <property type="match status" value="3"/>
</dbReference>
<dbReference type="EnsemblMetazoa" id="XM_019998654.1">
    <property type="protein sequence ID" value="XP_019854213.1"/>
    <property type="gene ID" value="LOC109583351"/>
</dbReference>
<dbReference type="GO" id="GO:0005634">
    <property type="term" value="C:nucleus"/>
    <property type="evidence" value="ECO:0007669"/>
    <property type="project" value="TreeGrafter"/>
</dbReference>
<reference evidence="5" key="2">
    <citation type="submission" date="2017-05" db="UniProtKB">
        <authorList>
            <consortium name="EnsemblMetazoa"/>
        </authorList>
    </citation>
    <scope>IDENTIFICATION</scope>
</reference>
<evidence type="ECO:0000256" key="1">
    <source>
        <dbReference type="ARBA" id="ARBA00022737"/>
    </source>
</evidence>
<protein>
    <recommendedName>
        <fullName evidence="4">Death domain-containing protein</fullName>
    </recommendedName>
</protein>
<dbReference type="InParanoid" id="A0A1X7UHW5"/>
<dbReference type="Pfam" id="PF00023">
    <property type="entry name" value="Ank"/>
    <property type="match status" value="1"/>
</dbReference>
<accession>A0A1X7UHW5</accession>
<name>A0A1X7UHW5_AMPQE</name>
<dbReference type="GO" id="GO:0000976">
    <property type="term" value="F:transcription cis-regulatory region binding"/>
    <property type="evidence" value="ECO:0007669"/>
    <property type="project" value="TreeGrafter"/>
</dbReference>
<dbReference type="SUPFAM" id="SSF52540">
    <property type="entry name" value="P-loop containing nucleoside triphosphate hydrolases"/>
    <property type="match status" value="1"/>
</dbReference>
<proteinExistence type="predicted"/>
<dbReference type="PROSITE" id="PS50297">
    <property type="entry name" value="ANK_REP_REGION"/>
    <property type="match status" value="3"/>
</dbReference>
<dbReference type="Gene3D" id="3.40.50.300">
    <property type="entry name" value="P-loop containing nucleotide triphosphate hydrolases"/>
    <property type="match status" value="1"/>
</dbReference>
<dbReference type="Gene3D" id="1.10.533.10">
    <property type="entry name" value="Death Domain, Fas"/>
    <property type="match status" value="1"/>
</dbReference>
<dbReference type="Pfam" id="PF12796">
    <property type="entry name" value="Ank_2"/>
    <property type="match status" value="2"/>
</dbReference>
<keyword evidence="2 3" id="KW-0040">ANK repeat</keyword>
<organism evidence="5">
    <name type="scientific">Amphimedon queenslandica</name>
    <name type="common">Sponge</name>
    <dbReference type="NCBI Taxonomy" id="400682"/>
    <lineage>
        <taxon>Eukaryota</taxon>
        <taxon>Metazoa</taxon>
        <taxon>Porifera</taxon>
        <taxon>Demospongiae</taxon>
        <taxon>Heteroscleromorpha</taxon>
        <taxon>Haplosclerida</taxon>
        <taxon>Niphatidae</taxon>
        <taxon>Amphimedon</taxon>
    </lineage>
</organism>
<dbReference type="InterPro" id="IPR027417">
    <property type="entry name" value="P-loop_NTPase"/>
</dbReference>
<feature type="repeat" description="ANK" evidence="3">
    <location>
        <begin position="284"/>
        <end position="306"/>
    </location>
</feature>
<evidence type="ECO:0000259" key="4">
    <source>
        <dbReference type="PROSITE" id="PS50017"/>
    </source>
</evidence>
<dbReference type="Gene3D" id="1.25.40.20">
    <property type="entry name" value="Ankyrin repeat-containing domain"/>
    <property type="match status" value="2"/>
</dbReference>
<dbReference type="SUPFAM" id="SSF48403">
    <property type="entry name" value="Ankyrin repeat"/>
    <property type="match status" value="1"/>
</dbReference>
<dbReference type="CDD" id="cd01670">
    <property type="entry name" value="Death"/>
    <property type="match status" value="1"/>
</dbReference>
<dbReference type="CDD" id="cd00882">
    <property type="entry name" value="Ras_like_GTPase"/>
    <property type="match status" value="1"/>
</dbReference>
<dbReference type="KEGG" id="aqu:109583351"/>